<dbReference type="AlphaFoldDB" id="A0A6H0SQ63"/>
<proteinExistence type="predicted"/>
<dbReference type="InterPro" id="IPR016181">
    <property type="entry name" value="Acyl_CoA_acyltransferase"/>
</dbReference>
<dbReference type="PROSITE" id="PS51186">
    <property type="entry name" value="GNAT"/>
    <property type="match status" value="1"/>
</dbReference>
<evidence type="ECO:0000259" key="1">
    <source>
        <dbReference type="PROSITE" id="PS51186"/>
    </source>
</evidence>
<sequence length="151" mass="16690">MSVEIAVQTPGDLDTERLYALLKLRTHIFIVEQRSSYPDLDGLDLAEGTVHLSAWEDGEILCTVRILDVNGEEPHIGRVATKIEARGRGLAGQLMERAVALCRPDAQIHLGAQTQLESWYGKFGFERCGEDFDDDGIMHLPMIRKAVAASA</sequence>
<dbReference type="EMBL" id="CP032549">
    <property type="protein sequence ID" value="QIV88741.1"/>
    <property type="molecule type" value="Genomic_DNA"/>
</dbReference>
<dbReference type="InterPro" id="IPR000182">
    <property type="entry name" value="GNAT_dom"/>
</dbReference>
<gene>
    <name evidence="2" type="ORF">D3791_10185</name>
</gene>
<dbReference type="CDD" id="cd04301">
    <property type="entry name" value="NAT_SF"/>
    <property type="match status" value="1"/>
</dbReference>
<dbReference type="Gene3D" id="3.40.630.30">
    <property type="match status" value="1"/>
</dbReference>
<dbReference type="SUPFAM" id="SSF55729">
    <property type="entry name" value="Acyl-CoA N-acyltransferases (Nat)"/>
    <property type="match status" value="1"/>
</dbReference>
<evidence type="ECO:0000313" key="2">
    <source>
        <dbReference type="EMBL" id="QIV88741.1"/>
    </source>
</evidence>
<dbReference type="Pfam" id="PF13673">
    <property type="entry name" value="Acetyltransf_10"/>
    <property type="match status" value="1"/>
</dbReference>
<keyword evidence="2" id="KW-0808">Transferase</keyword>
<name>A0A6H0SQ63_9MICC</name>
<organism evidence="2 3">
    <name type="scientific">Glutamicibacter mishrai</name>
    <dbReference type="NCBI Taxonomy" id="1775880"/>
    <lineage>
        <taxon>Bacteria</taxon>
        <taxon>Bacillati</taxon>
        <taxon>Actinomycetota</taxon>
        <taxon>Actinomycetes</taxon>
        <taxon>Micrococcales</taxon>
        <taxon>Micrococcaceae</taxon>
        <taxon>Glutamicibacter</taxon>
    </lineage>
</organism>
<accession>A0A6H0SQ63</accession>
<evidence type="ECO:0000313" key="3">
    <source>
        <dbReference type="Proteomes" id="UP000502331"/>
    </source>
</evidence>
<dbReference type="RefSeq" id="WP_172512108.1">
    <property type="nucleotide sequence ID" value="NZ_CP032549.1"/>
</dbReference>
<keyword evidence="3" id="KW-1185">Reference proteome</keyword>
<feature type="domain" description="N-acetyltransferase" evidence="1">
    <location>
        <begin position="3"/>
        <end position="147"/>
    </location>
</feature>
<protein>
    <submittedName>
        <fullName evidence="2">GNAT family N-acetyltransferase</fullName>
    </submittedName>
</protein>
<reference evidence="2 3" key="1">
    <citation type="submission" date="2018-09" db="EMBL/GenBank/DDBJ databases">
        <title>Glutamicibacter mishrai S5-52T (LMG 29155T = KCTC 39846T).</title>
        <authorList>
            <person name="Das S.K."/>
        </authorList>
    </citation>
    <scope>NUCLEOTIDE SEQUENCE [LARGE SCALE GENOMIC DNA]</scope>
    <source>
        <strain evidence="2 3">S5-52</strain>
    </source>
</reference>
<dbReference type="Proteomes" id="UP000502331">
    <property type="component" value="Chromosome"/>
</dbReference>
<dbReference type="GO" id="GO:0016747">
    <property type="term" value="F:acyltransferase activity, transferring groups other than amino-acyl groups"/>
    <property type="evidence" value="ECO:0007669"/>
    <property type="project" value="InterPro"/>
</dbReference>